<gene>
    <name evidence="1" type="ORF">ABVQ20_38440</name>
</gene>
<evidence type="ECO:0000313" key="2">
    <source>
        <dbReference type="Proteomes" id="UP001548832"/>
    </source>
</evidence>
<dbReference type="Proteomes" id="UP001548832">
    <property type="component" value="Unassembled WGS sequence"/>
</dbReference>
<evidence type="ECO:0000313" key="1">
    <source>
        <dbReference type="EMBL" id="MET2832809.1"/>
    </source>
</evidence>
<dbReference type="RefSeq" id="WP_354465014.1">
    <property type="nucleotide sequence ID" value="NZ_JBEWSZ010000013.1"/>
</dbReference>
<organism evidence="1 2">
    <name type="scientific">Mesorhizobium shangrilense</name>
    <dbReference type="NCBI Taxonomy" id="460060"/>
    <lineage>
        <taxon>Bacteria</taxon>
        <taxon>Pseudomonadati</taxon>
        <taxon>Pseudomonadota</taxon>
        <taxon>Alphaproteobacteria</taxon>
        <taxon>Hyphomicrobiales</taxon>
        <taxon>Phyllobacteriaceae</taxon>
        <taxon>Mesorhizobium</taxon>
    </lineage>
</organism>
<comment type="caution">
    <text evidence="1">The sequence shown here is derived from an EMBL/GenBank/DDBJ whole genome shotgun (WGS) entry which is preliminary data.</text>
</comment>
<sequence>MKLAKKFGASVYASAREFASTNHRACVAYILEPNGFVAGHGAEARLRRIEPSPSFIAQFGRPSDIVVTLNHTLGPVLPIGRKMTRPVSLSITDKNGTSHECVAEAFDTQHNVLILLYPVKALTASTIILPPGFKKVAVV</sequence>
<reference evidence="1 2" key="1">
    <citation type="submission" date="2024-06" db="EMBL/GenBank/DDBJ databases">
        <authorList>
            <person name="Kim D.-U."/>
        </authorList>
    </citation>
    <scope>NUCLEOTIDE SEQUENCE [LARGE SCALE GENOMIC DNA]</scope>
    <source>
        <strain evidence="1 2">KACC15460</strain>
    </source>
</reference>
<proteinExistence type="predicted"/>
<dbReference type="EMBL" id="JBEWSZ010000013">
    <property type="protein sequence ID" value="MET2832809.1"/>
    <property type="molecule type" value="Genomic_DNA"/>
</dbReference>
<accession>A0ABV2DRW7</accession>
<protein>
    <submittedName>
        <fullName evidence="1">Uncharacterized protein</fullName>
    </submittedName>
</protein>
<keyword evidence="2" id="KW-1185">Reference proteome</keyword>
<name>A0ABV2DRW7_9HYPH</name>